<feature type="region of interest" description="Disordered" evidence="1">
    <location>
        <begin position="93"/>
        <end position="127"/>
    </location>
</feature>
<sequence length="440" mass="49338">MVGRRPDYFDGQMEPDSSGSSSASTLADHYVPNHRCPENNAPPRQVRLAAGSCGLSGTGAPSNKSISEDYFVVMRDFALKPPEIEIMEGPKADTFFERQSARPNKKEPERKKPEGLPNFEPNELNDGEPLKDVFQKFDFRFYEEDVGADLFAKGALYIDASKETKLDSVVLMVTHTLKYTKDEKTITEINGVIDGDAKPPKPVEVQLAGQDVKSFMLPPTKFDADGKTKGYFVLHEGDNLFDFKLRFPTDSVPSFDCASPTASSSYEVYAVLKCEGKTFTTETRTLILPVRGRKDASMDYNNEDLRITVDEYGTLQDGVNLLVVHKTDKKAKNKLSYELLQEVNGQEKSIDKLPKLKKNKDTKLPDNPATVLEANVKADSIKCPSVDIPNKFTLTYKIRVKYAKEEYEAEIAFCNELLPEPFQPKNVLRSTGFKQIQKPE</sequence>
<evidence type="ECO:0008006" key="4">
    <source>
        <dbReference type="Google" id="ProtNLM"/>
    </source>
</evidence>
<accession>A0A3P7KW67</accession>
<proteinExistence type="predicted"/>
<keyword evidence="3" id="KW-1185">Reference proteome</keyword>
<evidence type="ECO:0000313" key="3">
    <source>
        <dbReference type="Proteomes" id="UP000281553"/>
    </source>
</evidence>
<organism evidence="2 3">
    <name type="scientific">Dibothriocephalus latus</name>
    <name type="common">Fish tapeworm</name>
    <name type="synonym">Diphyllobothrium latum</name>
    <dbReference type="NCBI Taxonomy" id="60516"/>
    <lineage>
        <taxon>Eukaryota</taxon>
        <taxon>Metazoa</taxon>
        <taxon>Spiralia</taxon>
        <taxon>Lophotrochozoa</taxon>
        <taxon>Platyhelminthes</taxon>
        <taxon>Cestoda</taxon>
        <taxon>Eucestoda</taxon>
        <taxon>Diphyllobothriidea</taxon>
        <taxon>Diphyllobothriidae</taxon>
        <taxon>Dibothriocephalus</taxon>
    </lineage>
</organism>
<dbReference type="Proteomes" id="UP000281553">
    <property type="component" value="Unassembled WGS sequence"/>
</dbReference>
<feature type="compositionally biased region" description="Basic and acidic residues" evidence="1">
    <location>
        <begin position="93"/>
        <end position="114"/>
    </location>
</feature>
<dbReference type="AlphaFoldDB" id="A0A3P7KW67"/>
<evidence type="ECO:0000256" key="1">
    <source>
        <dbReference type="SAM" id="MobiDB-lite"/>
    </source>
</evidence>
<feature type="region of interest" description="Disordered" evidence="1">
    <location>
        <begin position="1"/>
        <end position="44"/>
    </location>
</feature>
<dbReference type="EMBL" id="UYRU01045877">
    <property type="protein sequence ID" value="VDN08834.1"/>
    <property type="molecule type" value="Genomic_DNA"/>
</dbReference>
<name>A0A3P7KW67_DIBLA</name>
<reference evidence="2 3" key="1">
    <citation type="submission" date="2018-11" db="EMBL/GenBank/DDBJ databases">
        <authorList>
            <consortium name="Pathogen Informatics"/>
        </authorList>
    </citation>
    <scope>NUCLEOTIDE SEQUENCE [LARGE SCALE GENOMIC DNA]</scope>
</reference>
<protein>
    <recommendedName>
        <fullName evidence="4">Arrestin C-terminal-like domain-containing protein</fullName>
    </recommendedName>
</protein>
<gene>
    <name evidence="2" type="ORF">DILT_LOCUS4665</name>
</gene>
<evidence type="ECO:0000313" key="2">
    <source>
        <dbReference type="EMBL" id="VDN08834.1"/>
    </source>
</evidence>